<keyword evidence="3" id="KW-1185">Reference proteome</keyword>
<name>A0A5N6ZCD2_9EURO</name>
<protein>
    <submittedName>
        <fullName evidence="2">Kinase-like domain-containing protein</fullName>
    </submittedName>
</protein>
<dbReference type="PANTHER" id="PTHR37542">
    <property type="entry name" value="HELO DOMAIN-CONTAINING PROTEIN-RELATED"/>
    <property type="match status" value="1"/>
</dbReference>
<dbReference type="InterPro" id="IPR056002">
    <property type="entry name" value="DUF7580"/>
</dbReference>
<dbReference type="Proteomes" id="UP000327118">
    <property type="component" value="Unassembled WGS sequence"/>
</dbReference>
<sequence length="923" mass="106125">MDISLVDRIRGMRVATADHKHFVPEQRLLDAFSEPEVKATIHSTIAANIRFDRRTEAERCIMRGGQKLFACLVLTDLVSSIFNFIENDRFLTTPQDARLPIKEEELKKILDQEARAQRFYEQQWEFVAPVFRPDSSHRLIDPSAILPFTQNRELGSGGFGTVYKVVLDPGHQRLTTDTNGRSEIIIVRKEIAKSEQSDPNDEERILSMLRCLKHPNILELYASYSHNGIYNLLFPLAEQDLKQFLQHERPPHFTCDYQIMQALFGLSSAIESVHNFESKEYKERLVGCHHDLKPQNILVSGKKLLLSDFGLSRLRPESDGSWPEYKLGEGDYIAPECEVYEDGRWRKRIIDRASDIWSFGCILSEVLTYMKQGVKGVQSFRNKRETKVGIWKLKKFHSNGKPNQGVTEWVNGLAEIVTEDPALSGMVQLVRNMMELTKEQRPMAIEVEKRLFYLTQQCLFAKCSALFCDVLNKSSNIELRIEWERARIWATAAKLSRSGLETEERSWIESAEDDFEKIAATLEGLKAELEVIASLKGDKSYAIYYQLRKLNDSLWAFTPQDLVEGMRNTLETRLLKEVPHEVEELAKSRDLYPDIGLLAMIRNMSLLPEMSDHSFAGMKENSEPRFTKAREFGDHMLVEWERLGETKIYLVEKMVYEISWTNREKTLLHRINALATMLNSEMPPSLRKLKCVSFYHNQPSHYFGLIYAFPSSTESLTLRHLIESTKKSPAHLLGDVFALARTLTTCLREVHKVNWLHKNISSNNIIFFRDKTGVSMGSPYLIGFNHSRPNEETAFTQGPPKDPSLLDYQHPQYQVNRHRFRPEFDYYSLGMVLLEIGIWKPLKDITKSSKFSTLASAQLKDALWQKYSPQLGYYMGGLYRDAVGACLNGEHALEDPGSSETQSDQCFSFFQAKVVEPLEKCCA</sequence>
<feature type="domain" description="Protein kinase" evidence="1">
    <location>
        <begin position="148"/>
        <end position="453"/>
    </location>
</feature>
<dbReference type="Pfam" id="PF00069">
    <property type="entry name" value="Pkinase"/>
    <property type="match status" value="1"/>
</dbReference>
<dbReference type="EMBL" id="ML739070">
    <property type="protein sequence ID" value="KAE8354536.1"/>
    <property type="molecule type" value="Genomic_DNA"/>
</dbReference>
<dbReference type="PROSITE" id="PS50011">
    <property type="entry name" value="PROTEIN_KINASE_DOM"/>
    <property type="match status" value="2"/>
</dbReference>
<evidence type="ECO:0000259" key="1">
    <source>
        <dbReference type="PROSITE" id="PS50011"/>
    </source>
</evidence>
<proteinExistence type="predicted"/>
<keyword evidence="2" id="KW-0418">Kinase</keyword>
<dbReference type="OrthoDB" id="1911848at2759"/>
<reference evidence="3" key="1">
    <citation type="submission" date="2019-04" db="EMBL/GenBank/DDBJ databases">
        <title>Friends and foes A comparative genomics studyof 23 Aspergillus species from section Flavi.</title>
        <authorList>
            <consortium name="DOE Joint Genome Institute"/>
            <person name="Kjaerbolling I."/>
            <person name="Vesth T."/>
            <person name="Frisvad J.C."/>
            <person name="Nybo J.L."/>
            <person name="Theobald S."/>
            <person name="Kildgaard S."/>
            <person name="Isbrandt T."/>
            <person name="Kuo A."/>
            <person name="Sato A."/>
            <person name="Lyhne E.K."/>
            <person name="Kogle M.E."/>
            <person name="Wiebenga A."/>
            <person name="Kun R.S."/>
            <person name="Lubbers R.J."/>
            <person name="Makela M.R."/>
            <person name="Barry K."/>
            <person name="Chovatia M."/>
            <person name="Clum A."/>
            <person name="Daum C."/>
            <person name="Haridas S."/>
            <person name="He G."/>
            <person name="LaButti K."/>
            <person name="Lipzen A."/>
            <person name="Mondo S."/>
            <person name="Riley R."/>
            <person name="Salamov A."/>
            <person name="Simmons B.A."/>
            <person name="Magnuson J.K."/>
            <person name="Henrissat B."/>
            <person name="Mortensen U.H."/>
            <person name="Larsen T.O."/>
            <person name="Devries R.P."/>
            <person name="Grigoriev I.V."/>
            <person name="Machida M."/>
            <person name="Baker S.E."/>
            <person name="Andersen M.R."/>
        </authorList>
    </citation>
    <scope>NUCLEOTIDE SEQUENCE [LARGE SCALE GENOMIC DNA]</scope>
    <source>
        <strain evidence="3">CBS 553.77</strain>
    </source>
</reference>
<dbReference type="GO" id="GO:0005524">
    <property type="term" value="F:ATP binding"/>
    <property type="evidence" value="ECO:0007669"/>
    <property type="project" value="InterPro"/>
</dbReference>
<evidence type="ECO:0000313" key="2">
    <source>
        <dbReference type="EMBL" id="KAE8354536.1"/>
    </source>
</evidence>
<keyword evidence="2" id="KW-0808">Transferase</keyword>
<dbReference type="CDD" id="cd00180">
    <property type="entry name" value="PKc"/>
    <property type="match status" value="1"/>
</dbReference>
<evidence type="ECO:0000313" key="3">
    <source>
        <dbReference type="Proteomes" id="UP000327118"/>
    </source>
</evidence>
<dbReference type="SUPFAM" id="SSF56112">
    <property type="entry name" value="Protein kinase-like (PK-like)"/>
    <property type="match status" value="2"/>
</dbReference>
<accession>A0A5N6ZCD2</accession>
<feature type="domain" description="Protein kinase" evidence="1">
    <location>
        <begin position="604"/>
        <end position="923"/>
    </location>
</feature>
<dbReference type="InterPro" id="IPR011009">
    <property type="entry name" value="Kinase-like_dom_sf"/>
</dbReference>
<dbReference type="Gene3D" id="3.30.200.20">
    <property type="entry name" value="Phosphorylase Kinase, domain 1"/>
    <property type="match status" value="1"/>
</dbReference>
<dbReference type="GO" id="GO:0004672">
    <property type="term" value="F:protein kinase activity"/>
    <property type="evidence" value="ECO:0007669"/>
    <property type="project" value="InterPro"/>
</dbReference>
<dbReference type="PANTHER" id="PTHR37542:SF3">
    <property type="entry name" value="PRION-INHIBITION AND PROPAGATION HELO DOMAIN-CONTAINING PROTEIN"/>
    <property type="match status" value="1"/>
</dbReference>
<dbReference type="Pfam" id="PF24476">
    <property type="entry name" value="DUF7580"/>
    <property type="match status" value="1"/>
</dbReference>
<dbReference type="SMART" id="SM00220">
    <property type="entry name" value="S_TKc"/>
    <property type="match status" value="1"/>
</dbReference>
<organism evidence="2 3">
    <name type="scientific">Aspergillus coremiiformis</name>
    <dbReference type="NCBI Taxonomy" id="138285"/>
    <lineage>
        <taxon>Eukaryota</taxon>
        <taxon>Fungi</taxon>
        <taxon>Dikarya</taxon>
        <taxon>Ascomycota</taxon>
        <taxon>Pezizomycotina</taxon>
        <taxon>Eurotiomycetes</taxon>
        <taxon>Eurotiomycetidae</taxon>
        <taxon>Eurotiales</taxon>
        <taxon>Aspergillaceae</taxon>
        <taxon>Aspergillus</taxon>
        <taxon>Aspergillus subgen. Circumdati</taxon>
    </lineage>
</organism>
<gene>
    <name evidence="2" type="ORF">BDV28DRAFT_146993</name>
</gene>
<dbReference type="Gene3D" id="1.10.510.10">
    <property type="entry name" value="Transferase(Phosphotransferase) domain 1"/>
    <property type="match status" value="2"/>
</dbReference>
<dbReference type="InterPro" id="IPR000719">
    <property type="entry name" value="Prot_kinase_dom"/>
</dbReference>
<dbReference type="AlphaFoldDB" id="A0A5N6ZCD2"/>